<dbReference type="InterPro" id="IPR045197">
    <property type="entry name" value="NUP210-like"/>
</dbReference>
<dbReference type="AlphaFoldDB" id="A0A3P7L1Z2"/>
<protein>
    <submittedName>
        <fullName evidence="5">Uncharacterized protein</fullName>
    </submittedName>
</protein>
<reference evidence="5 6" key="1">
    <citation type="submission" date="2018-11" db="EMBL/GenBank/DDBJ databases">
        <authorList>
            <consortium name="Pathogen Informatics"/>
        </authorList>
    </citation>
    <scope>NUCLEOTIDE SEQUENCE [LARGE SCALE GENOMIC DNA]</scope>
</reference>
<feature type="domain" description="NUP210 Ig-like" evidence="2">
    <location>
        <begin position="548"/>
        <end position="655"/>
    </location>
</feature>
<dbReference type="Pfam" id="PF22969">
    <property type="entry name" value="Ig_NUP210_2nd"/>
    <property type="match status" value="1"/>
</dbReference>
<keyword evidence="6" id="KW-1185">Reference proteome</keyword>
<name>A0A3P7L1Z2_DIBLA</name>
<dbReference type="Pfam" id="PF22962">
    <property type="entry name" value="Ig_NUP210_7th"/>
    <property type="match status" value="1"/>
</dbReference>
<evidence type="ECO:0000313" key="6">
    <source>
        <dbReference type="Proteomes" id="UP000281553"/>
    </source>
</evidence>
<feature type="region of interest" description="Disordered" evidence="1">
    <location>
        <begin position="875"/>
        <end position="894"/>
    </location>
</feature>
<evidence type="ECO:0000259" key="2">
    <source>
        <dbReference type="Pfam" id="PF22962"/>
    </source>
</evidence>
<dbReference type="Pfam" id="PF26182">
    <property type="entry name" value="Ig_NUP210_5th"/>
    <property type="match status" value="1"/>
</dbReference>
<feature type="domain" description="NUP210 Ig-like" evidence="3">
    <location>
        <begin position="5"/>
        <end position="64"/>
    </location>
</feature>
<sequence>MDTSGNGVLRFLTWTESEYSTPTRLSALESEGLQGYMQLVSGLRTGSAVVSVSLKESVYDNVPMARVHLLVMANAQLHPPVLYMIPNTLATFHVHVVRSDGREGKFQNTSAYGLEINLPSKHYFLSVTDTHIADLDPPASATINALVYGQTTVTLLDRNAMDNGTQLLAHHRRPTSIVNVVEPAYFRFTLEPYFNSNEASFCVSASIQSSAPQNHLPNQWTLETGKTYKLIINVFDQNNHKIYSADNQRIVVNFSQPKVESGRSIPLDHPISGSQDLTIFSSVSLLPKRLNLAWNPSMNDTITDFGGAYTLQPSGGSGEYTWTVLEASQNSKGLHMESSTVVIVSNNGELLPRNFGTAVIVVSDLRNPATCAYSIVNVSPISNLAFSRGRVEVFLPRQPLSLDSDRLKSALQTRQMEIDLADLTVSSIPKAKLRLPMSASEKNSNAILTIGLTAVDADGNPLTACHNLPIRIHPTDPSIVKVLPGFLYPPPTANLSDPLPCAFFRVIGLREGFTELEASYVGPLEETARTSSLFPVAVYRDIKFLGKVSTLAVAVGSSLRVSHIRGPLPWPLDSSHYFADVRMSASPQTQNAVLPKLLQAPRPVTMEPVPSEDDSVYSFVLRCEASGRFDVHVLVGNEPSRTNVKPAVLTAPITSFFTEPRSTAAFTCSATRTASMSVLKQIFLECRRYAFTLLPSKILVTNKEPLRVELIIKGPSGLELFGTDSLRTVAHLSPTADTSGRTKSEKIVTEVEPSIHLSTSLSATSDLANYRRRSYFHITPRLPGVSAGIVLVKVVAKHEWPAEQSAVLSASLSVRLSPPVSIYPSNDFQLLYHTKATADVHLADGSGFFHLSAFSADDEPNTSTPRQLCLAINAQPSGADSGSTDHEEKENSAATDQRLISIVGLGSLRLYAPTQIELNTEAWSGQDVGFWAASKAPGSASRPGIAAFRVRGQAVGSTRLRVRSDVNIGLIGAGVLSNAAEINIFSPLRLEPCNFNLLLGGAYEINAFGGPQPRSLDFSVSGSGQQSLEVQLSSISTTENGVLVRAGLGSTGTVVVKAKAFSTTGYANLDVTDFDFWNLSVPTSALSSEVRSVVTYHPLIII</sequence>
<organism evidence="5 6">
    <name type="scientific">Dibothriocephalus latus</name>
    <name type="common">Fish tapeworm</name>
    <name type="synonym">Diphyllobothrium latum</name>
    <dbReference type="NCBI Taxonomy" id="60516"/>
    <lineage>
        <taxon>Eukaryota</taxon>
        <taxon>Metazoa</taxon>
        <taxon>Spiralia</taxon>
        <taxon>Lophotrochozoa</taxon>
        <taxon>Platyhelminthes</taxon>
        <taxon>Cestoda</taxon>
        <taxon>Eucestoda</taxon>
        <taxon>Diphyllobothriidea</taxon>
        <taxon>Diphyllobothriidae</taxon>
        <taxon>Dibothriocephalus</taxon>
    </lineage>
</organism>
<dbReference type="GO" id="GO:0005643">
    <property type="term" value="C:nuclear pore"/>
    <property type="evidence" value="ECO:0007669"/>
    <property type="project" value="TreeGrafter"/>
</dbReference>
<dbReference type="OrthoDB" id="361283at2759"/>
<evidence type="ECO:0000313" key="5">
    <source>
        <dbReference type="EMBL" id="VDN10784.1"/>
    </source>
</evidence>
<dbReference type="PANTHER" id="PTHR23019">
    <property type="entry name" value="NUCLEAR PORE MEMBRANE GLYCOPROTEIN GP210-RELATED"/>
    <property type="match status" value="1"/>
</dbReference>
<accession>A0A3P7L1Z2</accession>
<dbReference type="EMBL" id="UYRU01049952">
    <property type="protein sequence ID" value="VDN10784.1"/>
    <property type="molecule type" value="Genomic_DNA"/>
</dbReference>
<gene>
    <name evidence="5" type="ORF">DILT_LOCUS6615</name>
</gene>
<dbReference type="PANTHER" id="PTHR23019:SF0">
    <property type="entry name" value="NUCLEAR PORE MEMBRANE GLYCOPROTEIN 210"/>
    <property type="match status" value="1"/>
</dbReference>
<dbReference type="InterPro" id="IPR055099">
    <property type="entry name" value="Ig_NUP210_7th"/>
</dbReference>
<dbReference type="Pfam" id="PF24991">
    <property type="entry name" value="Ig_NUP210_4th"/>
    <property type="match status" value="1"/>
</dbReference>
<dbReference type="InterPro" id="IPR055097">
    <property type="entry name" value="Ig_NUP210_2nd"/>
</dbReference>
<evidence type="ECO:0000256" key="1">
    <source>
        <dbReference type="SAM" id="MobiDB-lite"/>
    </source>
</evidence>
<evidence type="ECO:0000259" key="4">
    <source>
        <dbReference type="Pfam" id="PF24991"/>
    </source>
</evidence>
<dbReference type="InterPro" id="IPR056897">
    <property type="entry name" value="Ig_NUP210_4th"/>
</dbReference>
<dbReference type="Proteomes" id="UP000281553">
    <property type="component" value="Unassembled WGS sequence"/>
</dbReference>
<proteinExistence type="predicted"/>
<evidence type="ECO:0000259" key="3">
    <source>
        <dbReference type="Pfam" id="PF22969"/>
    </source>
</evidence>
<feature type="domain" description="NUP210 fourth Ig-like" evidence="4">
    <location>
        <begin position="218"/>
        <end position="256"/>
    </location>
</feature>